<feature type="region of interest" description="Disordered" evidence="2">
    <location>
        <begin position="82"/>
        <end position="116"/>
    </location>
</feature>
<feature type="coiled-coil region" evidence="1">
    <location>
        <begin position="39"/>
        <end position="66"/>
    </location>
</feature>
<evidence type="ECO:0000313" key="3">
    <source>
        <dbReference type="EMBL" id="KAF2680937.1"/>
    </source>
</evidence>
<name>A0A6G1IRQ6_9PLEO</name>
<protein>
    <submittedName>
        <fullName evidence="3">Uncharacterized protein</fullName>
    </submittedName>
</protein>
<reference evidence="3" key="1">
    <citation type="journal article" date="2020" name="Stud. Mycol.">
        <title>101 Dothideomycetes genomes: a test case for predicting lifestyles and emergence of pathogens.</title>
        <authorList>
            <person name="Haridas S."/>
            <person name="Albert R."/>
            <person name="Binder M."/>
            <person name="Bloem J."/>
            <person name="Labutti K."/>
            <person name="Salamov A."/>
            <person name="Andreopoulos B."/>
            <person name="Baker S."/>
            <person name="Barry K."/>
            <person name="Bills G."/>
            <person name="Bluhm B."/>
            <person name="Cannon C."/>
            <person name="Castanera R."/>
            <person name="Culley D."/>
            <person name="Daum C."/>
            <person name="Ezra D."/>
            <person name="Gonzalez J."/>
            <person name="Henrissat B."/>
            <person name="Kuo A."/>
            <person name="Liang C."/>
            <person name="Lipzen A."/>
            <person name="Lutzoni F."/>
            <person name="Magnuson J."/>
            <person name="Mondo S."/>
            <person name="Nolan M."/>
            <person name="Ohm R."/>
            <person name="Pangilinan J."/>
            <person name="Park H.-J."/>
            <person name="Ramirez L."/>
            <person name="Alfaro M."/>
            <person name="Sun H."/>
            <person name="Tritt A."/>
            <person name="Yoshinaga Y."/>
            <person name="Zwiers L.-H."/>
            <person name="Turgeon B."/>
            <person name="Goodwin S."/>
            <person name="Spatafora J."/>
            <person name="Crous P."/>
            <person name="Grigoriev I."/>
        </authorList>
    </citation>
    <scope>NUCLEOTIDE SEQUENCE</scope>
    <source>
        <strain evidence="3">CBS 122367</strain>
    </source>
</reference>
<proteinExistence type="predicted"/>
<sequence>MKNDAYRIWEDARHDFEIHPNGYSEALEESFGKIWFQISKGVTEELRNAENEYYALKRAYRTLVEKRNPFRKRKRILDWIDKNDKEGTPSTEKRQCKSKSIQRSEGQEVKGGGEAAVPTLGQTVDSIMKANTNDVSASGSKESWAVRPSFDRLDLMVPFYKGERRREIDQYNERHQRSK</sequence>
<keyword evidence="4" id="KW-1185">Reference proteome</keyword>
<accession>A0A6G1IRQ6</accession>
<gene>
    <name evidence="3" type="ORF">K458DRAFT_392597</name>
</gene>
<dbReference type="Proteomes" id="UP000799291">
    <property type="component" value="Unassembled WGS sequence"/>
</dbReference>
<evidence type="ECO:0000256" key="1">
    <source>
        <dbReference type="SAM" id="Coils"/>
    </source>
</evidence>
<feature type="compositionally biased region" description="Basic and acidic residues" evidence="2">
    <location>
        <begin position="82"/>
        <end position="95"/>
    </location>
</feature>
<evidence type="ECO:0000256" key="2">
    <source>
        <dbReference type="SAM" id="MobiDB-lite"/>
    </source>
</evidence>
<keyword evidence="1" id="KW-0175">Coiled coil</keyword>
<dbReference type="EMBL" id="MU005594">
    <property type="protein sequence ID" value="KAF2680937.1"/>
    <property type="molecule type" value="Genomic_DNA"/>
</dbReference>
<dbReference type="AlphaFoldDB" id="A0A6G1IRQ6"/>
<evidence type="ECO:0000313" key="4">
    <source>
        <dbReference type="Proteomes" id="UP000799291"/>
    </source>
</evidence>
<organism evidence="3 4">
    <name type="scientific">Lentithecium fluviatile CBS 122367</name>
    <dbReference type="NCBI Taxonomy" id="1168545"/>
    <lineage>
        <taxon>Eukaryota</taxon>
        <taxon>Fungi</taxon>
        <taxon>Dikarya</taxon>
        <taxon>Ascomycota</taxon>
        <taxon>Pezizomycotina</taxon>
        <taxon>Dothideomycetes</taxon>
        <taxon>Pleosporomycetidae</taxon>
        <taxon>Pleosporales</taxon>
        <taxon>Massarineae</taxon>
        <taxon>Lentitheciaceae</taxon>
        <taxon>Lentithecium</taxon>
    </lineage>
</organism>